<evidence type="ECO:0000313" key="6">
    <source>
        <dbReference type="Proteomes" id="UP000677515"/>
    </source>
</evidence>
<sequence>MGAYFDPVNSTLNNGEKYIKLTIQEARCLDFFLRNEDIFINRKTLLEECWLNRGVIVSDTAVRQTLYRLRRVFDEAGIADDVLITQPRKGHLLQKGIILFQNTPVNGINSQPEDRQEDAVEAENNREALTVSRKPILRIAMLITLAVILFLSAAYVRKLSMVTEINYSPPVEIDGTFYFYLNNKPYSREALSRVNYWVKNHYVALTSMKYVYLNNAGPDNLSFYLCHKEMGSADSDCLSFTVIGHHRS</sequence>
<dbReference type="SUPFAM" id="SSF46894">
    <property type="entry name" value="C-terminal effector domain of the bipartite response regulators"/>
    <property type="match status" value="1"/>
</dbReference>
<dbReference type="Pfam" id="PF00486">
    <property type="entry name" value="Trans_reg_C"/>
    <property type="match status" value="1"/>
</dbReference>
<dbReference type="InterPro" id="IPR001867">
    <property type="entry name" value="OmpR/PhoB-type_DNA-bd"/>
</dbReference>
<keyword evidence="3" id="KW-0472">Membrane</keyword>
<dbReference type="RefSeq" id="WP_133843314.1">
    <property type="nucleotide sequence ID" value="NZ_AP024329.1"/>
</dbReference>
<dbReference type="Gene3D" id="1.10.10.10">
    <property type="entry name" value="Winged helix-like DNA-binding domain superfamily/Winged helix DNA-binding domain"/>
    <property type="match status" value="1"/>
</dbReference>
<dbReference type="InterPro" id="IPR016032">
    <property type="entry name" value="Sig_transdc_resp-reg_C-effctor"/>
</dbReference>
<gene>
    <name evidence="5" type="ORF">ERHA53_19220</name>
</gene>
<keyword evidence="3" id="KW-0812">Transmembrane</keyword>
<feature type="DNA-binding region" description="OmpR/PhoB-type" evidence="2">
    <location>
        <begin position="1"/>
        <end position="95"/>
    </location>
</feature>
<dbReference type="CDD" id="cd00383">
    <property type="entry name" value="trans_reg_C"/>
    <property type="match status" value="1"/>
</dbReference>
<evidence type="ECO:0000256" key="2">
    <source>
        <dbReference type="PROSITE-ProRule" id="PRU01091"/>
    </source>
</evidence>
<accession>A0ABM7MZV0</accession>
<dbReference type="PROSITE" id="PS51755">
    <property type="entry name" value="OMPR_PHOB"/>
    <property type="match status" value="1"/>
</dbReference>
<evidence type="ECO:0000256" key="1">
    <source>
        <dbReference type="ARBA" id="ARBA00023125"/>
    </source>
</evidence>
<keyword evidence="6" id="KW-1185">Reference proteome</keyword>
<reference evidence="5 6" key="1">
    <citation type="submission" date="2021-01" db="EMBL/GenBank/DDBJ databases">
        <title>Complete genome sequence of Erwinia rhapontici MAFF 311153.</title>
        <authorList>
            <person name="Morohoshi T."/>
            <person name="Someya N."/>
        </authorList>
    </citation>
    <scope>NUCLEOTIDE SEQUENCE [LARGE SCALE GENOMIC DNA]</scope>
    <source>
        <strain evidence="5 6">MAFF 311153</strain>
    </source>
</reference>
<dbReference type="InterPro" id="IPR036388">
    <property type="entry name" value="WH-like_DNA-bd_sf"/>
</dbReference>
<name>A0ABM7MZV0_ERWRD</name>
<dbReference type="EMBL" id="AP024329">
    <property type="protein sequence ID" value="BCQ34579.1"/>
    <property type="molecule type" value="Genomic_DNA"/>
</dbReference>
<feature type="domain" description="OmpR/PhoB-type" evidence="4">
    <location>
        <begin position="1"/>
        <end position="95"/>
    </location>
</feature>
<evidence type="ECO:0000259" key="4">
    <source>
        <dbReference type="PROSITE" id="PS51755"/>
    </source>
</evidence>
<protein>
    <recommendedName>
        <fullName evidence="4">OmpR/PhoB-type domain-containing protein</fullName>
    </recommendedName>
</protein>
<organism evidence="5 6">
    <name type="scientific">Erwinia rhapontici</name>
    <name type="common">Pectobacterium rhapontici</name>
    <dbReference type="NCBI Taxonomy" id="55212"/>
    <lineage>
        <taxon>Bacteria</taxon>
        <taxon>Pseudomonadati</taxon>
        <taxon>Pseudomonadota</taxon>
        <taxon>Gammaproteobacteria</taxon>
        <taxon>Enterobacterales</taxon>
        <taxon>Erwiniaceae</taxon>
        <taxon>Erwinia</taxon>
    </lineage>
</organism>
<keyword evidence="3" id="KW-1133">Transmembrane helix</keyword>
<proteinExistence type="predicted"/>
<keyword evidence="1 2" id="KW-0238">DNA-binding</keyword>
<dbReference type="SMART" id="SM00862">
    <property type="entry name" value="Trans_reg_C"/>
    <property type="match status" value="1"/>
</dbReference>
<evidence type="ECO:0000313" key="5">
    <source>
        <dbReference type="EMBL" id="BCQ34579.1"/>
    </source>
</evidence>
<evidence type="ECO:0000256" key="3">
    <source>
        <dbReference type="SAM" id="Phobius"/>
    </source>
</evidence>
<dbReference type="Proteomes" id="UP000677515">
    <property type="component" value="Chromosome"/>
</dbReference>
<feature type="transmembrane region" description="Helical" evidence="3">
    <location>
        <begin position="136"/>
        <end position="156"/>
    </location>
</feature>